<accession>A0A922L688</accession>
<gene>
    <name evidence="1" type="ORF">DERF_005114</name>
</gene>
<proteinExistence type="predicted"/>
<evidence type="ECO:0000313" key="2">
    <source>
        <dbReference type="Proteomes" id="UP000790347"/>
    </source>
</evidence>
<protein>
    <submittedName>
        <fullName evidence="1">Uncharacterized protein</fullName>
    </submittedName>
</protein>
<dbReference type="EMBL" id="ASGP02000002">
    <property type="protein sequence ID" value="KAH9521454.1"/>
    <property type="molecule type" value="Genomic_DNA"/>
</dbReference>
<evidence type="ECO:0000313" key="1">
    <source>
        <dbReference type="EMBL" id="KAH9521454.1"/>
    </source>
</evidence>
<dbReference type="AlphaFoldDB" id="A0A922L688"/>
<dbReference type="Proteomes" id="UP000790347">
    <property type="component" value="Unassembled WGS sequence"/>
</dbReference>
<reference evidence="1" key="2">
    <citation type="journal article" date="2022" name="Res Sq">
        <title>Comparative Genomics Reveals Insights into the Divergent Evolution of Astigmatic Mites and Household Pest Adaptations.</title>
        <authorList>
            <person name="Xiong Q."/>
            <person name="Wan A.T.-Y."/>
            <person name="Liu X.-Y."/>
            <person name="Fung C.S.-H."/>
            <person name="Xiao X."/>
            <person name="Malainual N."/>
            <person name="Hou J."/>
            <person name="Wang L."/>
            <person name="Wang M."/>
            <person name="Yang K."/>
            <person name="Cui Y."/>
            <person name="Leung E."/>
            <person name="Nong W."/>
            <person name="Shin S.-K."/>
            <person name="Au S."/>
            <person name="Jeong K.Y."/>
            <person name="Chew F.T."/>
            <person name="Hui J."/>
            <person name="Leung T.F."/>
            <person name="Tungtrongchitr A."/>
            <person name="Zhong N."/>
            <person name="Liu Z."/>
            <person name="Tsui S."/>
        </authorList>
    </citation>
    <scope>NUCLEOTIDE SEQUENCE</scope>
    <source>
        <strain evidence="1">Derf</strain>
        <tissue evidence="1">Whole organism</tissue>
    </source>
</reference>
<comment type="caution">
    <text evidence="1">The sequence shown here is derived from an EMBL/GenBank/DDBJ whole genome shotgun (WGS) entry which is preliminary data.</text>
</comment>
<organism evidence="1 2">
    <name type="scientific">Dermatophagoides farinae</name>
    <name type="common">American house dust mite</name>
    <dbReference type="NCBI Taxonomy" id="6954"/>
    <lineage>
        <taxon>Eukaryota</taxon>
        <taxon>Metazoa</taxon>
        <taxon>Ecdysozoa</taxon>
        <taxon>Arthropoda</taxon>
        <taxon>Chelicerata</taxon>
        <taxon>Arachnida</taxon>
        <taxon>Acari</taxon>
        <taxon>Acariformes</taxon>
        <taxon>Sarcoptiformes</taxon>
        <taxon>Astigmata</taxon>
        <taxon>Psoroptidia</taxon>
        <taxon>Analgoidea</taxon>
        <taxon>Pyroglyphidae</taxon>
        <taxon>Dermatophagoidinae</taxon>
        <taxon>Dermatophagoides</taxon>
    </lineage>
</organism>
<keyword evidence="2" id="KW-1185">Reference proteome</keyword>
<sequence>MKCLKFSHTFLHVTNQQRQRFRINVILVYDWFMNCGDKTLIDVLQLSSSSSSMIRNQSLIDYHHHRL</sequence>
<name>A0A922L688_DERFA</name>
<reference evidence="1" key="1">
    <citation type="submission" date="2013-05" db="EMBL/GenBank/DDBJ databases">
        <authorList>
            <person name="Yim A.K.Y."/>
            <person name="Chan T.F."/>
            <person name="Ji K.M."/>
            <person name="Liu X.Y."/>
            <person name="Zhou J.W."/>
            <person name="Li R.Q."/>
            <person name="Yang K.Y."/>
            <person name="Li J."/>
            <person name="Li M."/>
            <person name="Law P.T.W."/>
            <person name="Wu Y.L."/>
            <person name="Cai Z.L."/>
            <person name="Qin H."/>
            <person name="Bao Y."/>
            <person name="Leung R.K.K."/>
            <person name="Ng P.K.S."/>
            <person name="Zou J."/>
            <person name="Zhong X.J."/>
            <person name="Ran P.X."/>
            <person name="Zhong N.S."/>
            <person name="Liu Z.G."/>
            <person name="Tsui S.K.W."/>
        </authorList>
    </citation>
    <scope>NUCLEOTIDE SEQUENCE</scope>
    <source>
        <strain evidence="1">Derf</strain>
        <tissue evidence="1">Whole organism</tissue>
    </source>
</reference>